<gene>
    <name evidence="2" type="ORF">SAMN02745824_0492</name>
</gene>
<evidence type="ECO:0000313" key="2">
    <source>
        <dbReference type="EMBL" id="SIN59954.1"/>
    </source>
</evidence>
<dbReference type="InterPro" id="IPR037401">
    <property type="entry name" value="SnoaL-like"/>
</dbReference>
<dbReference type="CDD" id="cd00531">
    <property type="entry name" value="NTF2_like"/>
    <property type="match status" value="1"/>
</dbReference>
<organism evidence="2 3">
    <name type="scientific">Parasphingorhabdus marina DSM 22363</name>
    <dbReference type="NCBI Taxonomy" id="1123272"/>
    <lineage>
        <taxon>Bacteria</taxon>
        <taxon>Pseudomonadati</taxon>
        <taxon>Pseudomonadota</taxon>
        <taxon>Alphaproteobacteria</taxon>
        <taxon>Sphingomonadales</taxon>
        <taxon>Sphingomonadaceae</taxon>
        <taxon>Parasphingorhabdus</taxon>
    </lineage>
</organism>
<evidence type="ECO:0000259" key="1">
    <source>
        <dbReference type="Pfam" id="PF13577"/>
    </source>
</evidence>
<dbReference type="OrthoDB" id="7510033at2"/>
<dbReference type="GO" id="GO:0016853">
    <property type="term" value="F:isomerase activity"/>
    <property type="evidence" value="ECO:0007669"/>
    <property type="project" value="UniProtKB-KW"/>
</dbReference>
<dbReference type="Pfam" id="PF13577">
    <property type="entry name" value="SnoaL_4"/>
    <property type="match status" value="1"/>
</dbReference>
<dbReference type="InterPro" id="IPR032710">
    <property type="entry name" value="NTF2-like_dom_sf"/>
</dbReference>
<dbReference type="AlphaFoldDB" id="A0A1N6CNL1"/>
<dbReference type="RefSeq" id="WP_074203558.1">
    <property type="nucleotide sequence ID" value="NZ_FSQW01000001.1"/>
</dbReference>
<evidence type="ECO:0000313" key="3">
    <source>
        <dbReference type="Proteomes" id="UP000185192"/>
    </source>
</evidence>
<name>A0A1N6CNL1_9SPHN</name>
<sequence>MFSGPIEDRLAIRELHDSYCDAVLRNDPDDWGALWTEDAVWSLMGTEVVGRENIVNLWNGAMSAFDAVSFLGIPGSLEVTGDTASGRYQTHEILVEKGEPRIAGGRYDDEFVKIDGQWLYSKRIFNVVAQLGGQKL</sequence>
<accession>A0A1N6CNL1</accession>
<dbReference type="Gene3D" id="3.10.450.50">
    <property type="match status" value="1"/>
</dbReference>
<dbReference type="SUPFAM" id="SSF54427">
    <property type="entry name" value="NTF2-like"/>
    <property type="match status" value="1"/>
</dbReference>
<keyword evidence="2" id="KW-0413">Isomerase</keyword>
<protein>
    <submittedName>
        <fullName evidence="2">Ketosteroid isomerase homolog</fullName>
    </submittedName>
</protein>
<feature type="domain" description="SnoaL-like" evidence="1">
    <location>
        <begin position="6"/>
        <end position="123"/>
    </location>
</feature>
<reference evidence="3" key="1">
    <citation type="submission" date="2016-11" db="EMBL/GenBank/DDBJ databases">
        <authorList>
            <person name="Varghese N."/>
            <person name="Submissions S."/>
        </authorList>
    </citation>
    <scope>NUCLEOTIDE SEQUENCE [LARGE SCALE GENOMIC DNA]</scope>
    <source>
        <strain evidence="3">DSM 22363</strain>
    </source>
</reference>
<proteinExistence type="predicted"/>
<dbReference type="EMBL" id="FSQW01000001">
    <property type="protein sequence ID" value="SIN59954.1"/>
    <property type="molecule type" value="Genomic_DNA"/>
</dbReference>
<dbReference type="Proteomes" id="UP000185192">
    <property type="component" value="Unassembled WGS sequence"/>
</dbReference>
<dbReference type="STRING" id="1123272.SAMN02745824_0492"/>
<keyword evidence="3" id="KW-1185">Reference proteome</keyword>